<evidence type="ECO:0000259" key="1">
    <source>
        <dbReference type="Pfam" id="PF20215"/>
    </source>
</evidence>
<dbReference type="Proteomes" id="UP001266357">
    <property type="component" value="Unassembled WGS sequence"/>
</dbReference>
<dbReference type="Pfam" id="PF20215">
    <property type="entry name" value="DUF6575"/>
    <property type="match status" value="1"/>
</dbReference>
<keyword evidence="3" id="KW-1185">Reference proteome</keyword>
<proteinExistence type="predicted"/>
<evidence type="ECO:0000313" key="2">
    <source>
        <dbReference type="EMBL" id="MDT0602535.1"/>
    </source>
</evidence>
<dbReference type="InterPro" id="IPR046482">
    <property type="entry name" value="DUF6575"/>
</dbReference>
<protein>
    <recommendedName>
        <fullName evidence="1">DUF6575 domain-containing protein</fullName>
    </recommendedName>
</protein>
<sequence>MSKKSELLFIKSKVFGPLYYHNVYSFYDEPLIFNALNEFGQLFFCYALGCDEKDDRWIVVPISEQNANKLEQKDMPILSAIKQSANSSVLVIKTSLESGKQDEEYVAAKKLPYRLPTDKVFIRENVNYDGKRAHTHRIRIAKNNNAQIVSGILNKASEAFGEFCQGYLKKFDLSTKFFPQDAITGSFVYRVKADNAKQLKLEGYEILSKISVKDDFLAALDEREVDLRTVRKLFDLLLSNDLKIQLIDEESTETIIELSAEYVEDLIKEVDERLGSYLDSSMVPQADNLDTLRRYLMLIEKYGYVTATALKVVDRQVSYYRDACRSLSLTHNYSKLTPVGTAALTSETDAEFVKIIQRQFEETECGHIWMINQGVDSIIKIDENSAAEFLIENCNGLSDNTSRRRAQTLKSWVKKFKLHS</sequence>
<name>A0ABU2ZXX7_9GAMM</name>
<reference evidence="2 3" key="1">
    <citation type="submission" date="2023-09" db="EMBL/GenBank/DDBJ databases">
        <authorList>
            <person name="Rey-Velasco X."/>
        </authorList>
    </citation>
    <scope>NUCLEOTIDE SEQUENCE [LARGE SCALE GENOMIC DNA]</scope>
    <source>
        <strain evidence="2 3">W431</strain>
    </source>
</reference>
<dbReference type="RefSeq" id="WP_311576946.1">
    <property type="nucleotide sequence ID" value="NZ_JAVRIF010000001.1"/>
</dbReference>
<evidence type="ECO:0000313" key="3">
    <source>
        <dbReference type="Proteomes" id="UP001266357"/>
    </source>
</evidence>
<comment type="caution">
    <text evidence="2">The sequence shown here is derived from an EMBL/GenBank/DDBJ whole genome shotgun (WGS) entry which is preliminary data.</text>
</comment>
<organism evidence="2 3">
    <name type="scientific">Thalassotalea castellviae</name>
    <dbReference type="NCBI Taxonomy" id="3075612"/>
    <lineage>
        <taxon>Bacteria</taxon>
        <taxon>Pseudomonadati</taxon>
        <taxon>Pseudomonadota</taxon>
        <taxon>Gammaproteobacteria</taxon>
        <taxon>Alteromonadales</taxon>
        <taxon>Colwelliaceae</taxon>
        <taxon>Thalassotalea</taxon>
    </lineage>
</organism>
<dbReference type="EMBL" id="JAVRIF010000001">
    <property type="protein sequence ID" value="MDT0602535.1"/>
    <property type="molecule type" value="Genomic_DNA"/>
</dbReference>
<feature type="domain" description="DUF6575" evidence="1">
    <location>
        <begin position="8"/>
        <end position="200"/>
    </location>
</feature>
<gene>
    <name evidence="2" type="ORF">RM573_02895</name>
</gene>
<accession>A0ABU2ZXX7</accession>